<dbReference type="EMBL" id="LR746281">
    <property type="protein sequence ID" value="CAA7410674.1"/>
    <property type="molecule type" value="Genomic_DNA"/>
</dbReference>
<evidence type="ECO:0000256" key="1">
    <source>
        <dbReference type="ARBA" id="ARBA00006010"/>
    </source>
</evidence>
<dbReference type="PANTHER" id="PTHR33227:SF21">
    <property type="entry name" value="F12F1.21 PROTEIN"/>
    <property type="match status" value="1"/>
</dbReference>
<gene>
    <name evidence="4" type="ORF">SI7747_18019862</name>
    <name evidence="5" type="ORF">SI8410_18021352</name>
</gene>
<comment type="similarity">
    <text evidence="1">Belongs to the STIG1 family.</text>
</comment>
<keyword evidence="6" id="KW-1185">Reference proteome</keyword>
<sequence length="144" mass="15927">MGKALLYFLVVSLLLGVALSIANPIPPVTENEESGVGAPDEAEKVFSLRRLLRYGSRQATLTCDRVPKVCRVIGSPGRNCCRKRCVNLRTDTMNCGRCGKRCRYEEACCLGTCVNILFNRSNCGACNRRCEKGNNCRYGMCNYA</sequence>
<dbReference type="Pfam" id="PF04885">
    <property type="entry name" value="Stig1"/>
    <property type="match status" value="1"/>
</dbReference>
<dbReference type="PANTHER" id="PTHR33227">
    <property type="entry name" value="STIGMA-SPECIFIC STIG1-LIKE PROTEIN 3"/>
    <property type="match status" value="1"/>
</dbReference>
<organism evidence="5 6">
    <name type="scientific">Spirodela intermedia</name>
    <name type="common">Intermediate duckweed</name>
    <dbReference type="NCBI Taxonomy" id="51605"/>
    <lineage>
        <taxon>Eukaryota</taxon>
        <taxon>Viridiplantae</taxon>
        <taxon>Streptophyta</taxon>
        <taxon>Embryophyta</taxon>
        <taxon>Tracheophyta</taxon>
        <taxon>Spermatophyta</taxon>
        <taxon>Magnoliopsida</taxon>
        <taxon>Liliopsida</taxon>
        <taxon>Araceae</taxon>
        <taxon>Lemnoideae</taxon>
        <taxon>Spirodela</taxon>
    </lineage>
</organism>
<keyword evidence="2 3" id="KW-0732">Signal</keyword>
<dbReference type="InterPro" id="IPR006969">
    <property type="entry name" value="Stig-like"/>
</dbReference>
<evidence type="ECO:0000313" key="5">
    <source>
        <dbReference type="EMBL" id="CAA7410674.1"/>
    </source>
</evidence>
<proteinExistence type="inferred from homology"/>
<evidence type="ECO:0000313" key="4">
    <source>
        <dbReference type="EMBL" id="CAA2634452.1"/>
    </source>
</evidence>
<evidence type="ECO:0000256" key="2">
    <source>
        <dbReference type="ARBA" id="ARBA00022729"/>
    </source>
</evidence>
<feature type="chain" id="PRO_5045020073" evidence="3">
    <location>
        <begin position="21"/>
        <end position="144"/>
    </location>
</feature>
<accession>A0A7I8LN50</accession>
<dbReference type="OrthoDB" id="776013at2759"/>
<name>A0A7I8LN50_SPIIN</name>
<dbReference type="EMBL" id="LR743605">
    <property type="protein sequence ID" value="CAA2634452.1"/>
    <property type="molecule type" value="Genomic_DNA"/>
</dbReference>
<evidence type="ECO:0000256" key="3">
    <source>
        <dbReference type="SAM" id="SignalP"/>
    </source>
</evidence>
<feature type="signal peptide" evidence="3">
    <location>
        <begin position="1"/>
        <end position="20"/>
    </location>
</feature>
<evidence type="ECO:0000313" key="6">
    <source>
        <dbReference type="Proteomes" id="UP000663760"/>
    </source>
</evidence>
<protein>
    <submittedName>
        <fullName evidence="5">Uncharacterized protein</fullName>
    </submittedName>
</protein>
<dbReference type="AlphaFoldDB" id="A0A7I8LN50"/>
<reference evidence="5" key="1">
    <citation type="submission" date="2020-02" db="EMBL/GenBank/DDBJ databases">
        <authorList>
            <person name="Scholz U."/>
            <person name="Mascher M."/>
            <person name="Fiebig A."/>
        </authorList>
    </citation>
    <scope>NUCLEOTIDE SEQUENCE</scope>
</reference>
<dbReference type="Proteomes" id="UP000663760">
    <property type="component" value="Chromosome 18"/>
</dbReference>